<comment type="caution">
    <text evidence="1">The sequence shown here is derived from an EMBL/GenBank/DDBJ whole genome shotgun (WGS) entry which is preliminary data.</text>
</comment>
<sequence>MKDNKESVCDNITRKLELLRGTHIGDRGVSLGFALEQDIEGGFPGLGGDVQSSHLLQSLPSSKALVVRLVKRHLNALLLAIGDGANDVSMIQADMSVLE</sequence>
<organism evidence="1 2">
    <name type="scientific">Dryococelus australis</name>
    <dbReference type="NCBI Taxonomy" id="614101"/>
    <lineage>
        <taxon>Eukaryota</taxon>
        <taxon>Metazoa</taxon>
        <taxon>Ecdysozoa</taxon>
        <taxon>Arthropoda</taxon>
        <taxon>Hexapoda</taxon>
        <taxon>Insecta</taxon>
        <taxon>Pterygota</taxon>
        <taxon>Neoptera</taxon>
        <taxon>Polyneoptera</taxon>
        <taxon>Phasmatodea</taxon>
        <taxon>Verophasmatodea</taxon>
        <taxon>Anareolatae</taxon>
        <taxon>Phasmatidae</taxon>
        <taxon>Eurycanthinae</taxon>
        <taxon>Dryococelus</taxon>
    </lineage>
</organism>
<proteinExistence type="predicted"/>
<dbReference type="InterPro" id="IPR023214">
    <property type="entry name" value="HAD_sf"/>
</dbReference>
<reference evidence="1 2" key="1">
    <citation type="submission" date="2023-02" db="EMBL/GenBank/DDBJ databases">
        <title>LHISI_Scaffold_Assembly.</title>
        <authorList>
            <person name="Stuart O.P."/>
            <person name="Cleave R."/>
            <person name="Magrath M.J.L."/>
            <person name="Mikheyev A.S."/>
        </authorList>
    </citation>
    <scope>NUCLEOTIDE SEQUENCE [LARGE SCALE GENOMIC DNA]</scope>
    <source>
        <strain evidence="1">Daus_M_001</strain>
        <tissue evidence="1">Leg muscle</tissue>
    </source>
</reference>
<dbReference type="EMBL" id="JARBHB010000284">
    <property type="protein sequence ID" value="KAJ8865477.1"/>
    <property type="molecule type" value="Genomic_DNA"/>
</dbReference>
<accession>A0ABQ9FYX1</accession>
<dbReference type="PANTHER" id="PTHR24092:SF150">
    <property type="entry name" value="PHOSPHOLIPID-TRANSPORTING ATPASE"/>
    <property type="match status" value="1"/>
</dbReference>
<dbReference type="SUPFAM" id="SSF56784">
    <property type="entry name" value="HAD-like"/>
    <property type="match status" value="1"/>
</dbReference>
<evidence type="ECO:0000313" key="2">
    <source>
        <dbReference type="Proteomes" id="UP001159363"/>
    </source>
</evidence>
<protein>
    <submittedName>
        <fullName evidence="1">Uncharacterized protein</fullName>
    </submittedName>
</protein>
<gene>
    <name evidence="1" type="ORF">PR048_033779</name>
</gene>
<evidence type="ECO:0000313" key="1">
    <source>
        <dbReference type="EMBL" id="KAJ8865477.1"/>
    </source>
</evidence>
<keyword evidence="2" id="KW-1185">Reference proteome</keyword>
<dbReference type="Gene3D" id="3.40.50.1000">
    <property type="entry name" value="HAD superfamily/HAD-like"/>
    <property type="match status" value="1"/>
</dbReference>
<dbReference type="Proteomes" id="UP001159363">
    <property type="component" value="Unassembled WGS sequence"/>
</dbReference>
<dbReference type="PANTHER" id="PTHR24092">
    <property type="entry name" value="PROBABLE PHOSPHOLIPID-TRANSPORTING ATPASE"/>
    <property type="match status" value="1"/>
</dbReference>
<name>A0ABQ9FYX1_9NEOP</name>
<dbReference type="InterPro" id="IPR036412">
    <property type="entry name" value="HAD-like_sf"/>
</dbReference>